<comment type="pathway">
    <text evidence="10">Amino-acid biosynthesis; L-methionine biosynthesis via de novo pathway.</text>
</comment>
<evidence type="ECO:0000256" key="6">
    <source>
        <dbReference type="ARBA" id="ARBA00022827"/>
    </source>
</evidence>
<evidence type="ECO:0000256" key="12">
    <source>
        <dbReference type="RuleBase" id="RU003862"/>
    </source>
</evidence>
<proteinExistence type="inferred from homology"/>
<dbReference type="InterPro" id="IPR003171">
    <property type="entry name" value="Mehydrof_redctse-like"/>
</dbReference>
<dbReference type="InterPro" id="IPR004620">
    <property type="entry name" value="MTHF_reductase_bac"/>
</dbReference>
<keyword evidence="6 12" id="KW-0274">FAD</keyword>
<evidence type="ECO:0000256" key="10">
    <source>
        <dbReference type="ARBA" id="ARBA00034478"/>
    </source>
</evidence>
<dbReference type="NCBIfam" id="TIGR00676">
    <property type="entry name" value="fadh2"/>
    <property type="match status" value="1"/>
</dbReference>
<keyword evidence="15" id="KW-1185">Reference proteome</keyword>
<keyword evidence="8" id="KW-0520">NAD</keyword>
<comment type="catalytic activity">
    <reaction evidence="11">
        <text>(6S)-5-methyl-5,6,7,8-tetrahydrofolate + NAD(+) = (6R)-5,10-methylene-5,6,7,8-tetrahydrofolate + NADH + H(+)</text>
        <dbReference type="Rhea" id="RHEA:19821"/>
        <dbReference type="ChEBI" id="CHEBI:15378"/>
        <dbReference type="ChEBI" id="CHEBI:15636"/>
        <dbReference type="ChEBI" id="CHEBI:18608"/>
        <dbReference type="ChEBI" id="CHEBI:57540"/>
        <dbReference type="ChEBI" id="CHEBI:57945"/>
        <dbReference type="EC" id="1.5.1.54"/>
    </reaction>
    <physiologicalReaction direction="right-to-left" evidence="11">
        <dbReference type="Rhea" id="RHEA:19823"/>
    </physiologicalReaction>
</comment>
<dbReference type="InterPro" id="IPR029041">
    <property type="entry name" value="FAD-linked_oxidoreductase-like"/>
</dbReference>
<evidence type="ECO:0000313" key="14">
    <source>
        <dbReference type="EMBL" id="MDY0872849.1"/>
    </source>
</evidence>
<protein>
    <recommendedName>
        <fullName evidence="12">Methylenetetrahydrofolate reductase</fullName>
        <ecNumber evidence="12">1.5.1.54</ecNumber>
    </recommendedName>
</protein>
<comment type="cofactor">
    <cofactor evidence="1 12">
        <name>FAD</name>
        <dbReference type="ChEBI" id="CHEBI:57692"/>
    </cofactor>
</comment>
<comment type="similarity">
    <text evidence="3 12">Belongs to the methylenetetrahydrofolate reductase family.</text>
</comment>
<dbReference type="PANTHER" id="PTHR45754">
    <property type="entry name" value="METHYLENETETRAHYDROFOLATE REDUCTASE"/>
    <property type="match status" value="1"/>
</dbReference>
<sequence>MNMIEEPLPQPSPIGGTRTERSGRALNLAVSFEFFPPRQAEAVPAFWAAADDLAALAPRFVSVTYGAGGSTRDQTRDLVRSIQARCGVAAAAHLTCVGGSRAEIDAIADAYWQAGIHRLVALRGDPAGGIGACYQPTADGYAYADSLVAGLARLHPFDISVAAYPETHPQAKDAQADLDHLKRKIDAGATRAITQFFFDNDCFKRFQDRAARAGINVPIVPGILPIRNFQKVAAMAEGCGTHVPADLRARFDAVAEDASGCRQLAFETALKQCEGLRRAGVDHFHFYTLNQADLARDICAELGLVSPLEGYR</sequence>
<comment type="pathway">
    <text evidence="2 12">One-carbon metabolism; tetrahydrofolate interconversion.</text>
</comment>
<evidence type="ECO:0000313" key="15">
    <source>
        <dbReference type="Proteomes" id="UP001271769"/>
    </source>
</evidence>
<dbReference type="PANTHER" id="PTHR45754:SF3">
    <property type="entry name" value="METHYLENETETRAHYDROFOLATE REDUCTASE (NADPH)"/>
    <property type="match status" value="1"/>
</dbReference>
<evidence type="ECO:0000256" key="13">
    <source>
        <dbReference type="SAM" id="MobiDB-lite"/>
    </source>
</evidence>
<evidence type="ECO:0000256" key="3">
    <source>
        <dbReference type="ARBA" id="ARBA00006743"/>
    </source>
</evidence>
<dbReference type="Gene3D" id="3.20.20.220">
    <property type="match status" value="1"/>
</dbReference>
<evidence type="ECO:0000256" key="11">
    <source>
        <dbReference type="ARBA" id="ARBA00048628"/>
    </source>
</evidence>
<keyword evidence="7 12" id="KW-0560">Oxidoreductase</keyword>
<evidence type="ECO:0000256" key="4">
    <source>
        <dbReference type="ARBA" id="ARBA00022605"/>
    </source>
</evidence>
<keyword evidence="4" id="KW-0028">Amino-acid biosynthesis</keyword>
<keyword evidence="5 12" id="KW-0285">Flavoprotein</keyword>
<feature type="region of interest" description="Disordered" evidence="13">
    <location>
        <begin position="1"/>
        <end position="20"/>
    </location>
</feature>
<dbReference type="Pfam" id="PF02219">
    <property type="entry name" value="MTHFR"/>
    <property type="match status" value="1"/>
</dbReference>
<dbReference type="EMBL" id="JAXCLX010000002">
    <property type="protein sequence ID" value="MDY0872849.1"/>
    <property type="molecule type" value="Genomic_DNA"/>
</dbReference>
<dbReference type="SUPFAM" id="SSF51730">
    <property type="entry name" value="FAD-linked oxidoreductase"/>
    <property type="match status" value="1"/>
</dbReference>
<dbReference type="EC" id="1.5.1.54" evidence="12"/>
<dbReference type="Proteomes" id="UP001271769">
    <property type="component" value="Unassembled WGS sequence"/>
</dbReference>
<evidence type="ECO:0000256" key="7">
    <source>
        <dbReference type="ARBA" id="ARBA00023002"/>
    </source>
</evidence>
<name>A0ABU5DZU0_9PROT</name>
<evidence type="ECO:0000256" key="5">
    <source>
        <dbReference type="ARBA" id="ARBA00022630"/>
    </source>
</evidence>
<dbReference type="CDD" id="cd00537">
    <property type="entry name" value="MTHFR"/>
    <property type="match status" value="1"/>
</dbReference>
<evidence type="ECO:0000256" key="8">
    <source>
        <dbReference type="ARBA" id="ARBA00023027"/>
    </source>
</evidence>
<comment type="caution">
    <text evidence="14">The sequence shown here is derived from an EMBL/GenBank/DDBJ whole genome shotgun (WGS) entry which is preliminary data.</text>
</comment>
<evidence type="ECO:0000256" key="9">
    <source>
        <dbReference type="ARBA" id="ARBA00023167"/>
    </source>
</evidence>
<accession>A0ABU5DZU0</accession>
<organism evidence="14 15">
    <name type="scientific">Dongia rigui</name>
    <dbReference type="NCBI Taxonomy" id="940149"/>
    <lineage>
        <taxon>Bacteria</taxon>
        <taxon>Pseudomonadati</taxon>
        <taxon>Pseudomonadota</taxon>
        <taxon>Alphaproteobacteria</taxon>
        <taxon>Rhodospirillales</taxon>
        <taxon>Dongiaceae</taxon>
        <taxon>Dongia</taxon>
    </lineage>
</organism>
<dbReference type="GO" id="GO:0004489">
    <property type="term" value="F:methylenetetrahydrofolate reductase [NAD(P)H] activity"/>
    <property type="evidence" value="ECO:0007669"/>
    <property type="project" value="UniProtKB-EC"/>
</dbReference>
<keyword evidence="9" id="KW-0486">Methionine biosynthesis</keyword>
<evidence type="ECO:0000256" key="2">
    <source>
        <dbReference type="ARBA" id="ARBA00004777"/>
    </source>
</evidence>
<evidence type="ECO:0000256" key="1">
    <source>
        <dbReference type="ARBA" id="ARBA00001974"/>
    </source>
</evidence>
<gene>
    <name evidence="14" type="primary">metF</name>
    <name evidence="14" type="ORF">SMD31_12985</name>
</gene>
<reference evidence="14 15" key="1">
    <citation type="journal article" date="2013" name="Antonie Van Leeuwenhoek">
        <title>Dongia rigui sp. nov., isolated from freshwater of a large wetland in Korea.</title>
        <authorList>
            <person name="Baik K.S."/>
            <person name="Hwang Y.M."/>
            <person name="Choi J.S."/>
            <person name="Kwon J."/>
            <person name="Seong C.N."/>
        </authorList>
    </citation>
    <scope>NUCLEOTIDE SEQUENCE [LARGE SCALE GENOMIC DNA]</scope>
    <source>
        <strain evidence="14 15">04SU4-P</strain>
    </source>
</reference>